<keyword evidence="1" id="KW-1133">Transmembrane helix</keyword>
<evidence type="ECO:0000256" key="1">
    <source>
        <dbReference type="SAM" id="Phobius"/>
    </source>
</evidence>
<feature type="transmembrane region" description="Helical" evidence="1">
    <location>
        <begin position="41"/>
        <end position="63"/>
    </location>
</feature>
<evidence type="ECO:0000313" key="3">
    <source>
        <dbReference type="EMBL" id="SDL61877.1"/>
    </source>
</evidence>
<dbReference type="AlphaFoldDB" id="A0A1G9LJ63"/>
<name>A0A1G9LJ63_9PROT</name>
<keyword evidence="4" id="KW-1185">Reference proteome</keyword>
<keyword evidence="1" id="KW-0472">Membrane</keyword>
<feature type="domain" description="HTH LytTR-type" evidence="2">
    <location>
        <begin position="139"/>
        <end position="243"/>
    </location>
</feature>
<dbReference type="GO" id="GO:0003677">
    <property type="term" value="F:DNA binding"/>
    <property type="evidence" value="ECO:0007669"/>
    <property type="project" value="UniProtKB-KW"/>
</dbReference>
<dbReference type="PROSITE" id="PS50930">
    <property type="entry name" value="HTH_LYTTR"/>
    <property type="match status" value="1"/>
</dbReference>
<accession>A0A1G9LJ63</accession>
<dbReference type="Gene3D" id="2.40.50.1020">
    <property type="entry name" value="LytTr DNA-binding domain"/>
    <property type="match status" value="1"/>
</dbReference>
<protein>
    <submittedName>
        <fullName evidence="3">LytTr DNA-binding domain-containing protein</fullName>
    </submittedName>
</protein>
<organism evidence="3 4">
    <name type="scientific">Maricaulis salignorans</name>
    <dbReference type="NCBI Taxonomy" id="144026"/>
    <lineage>
        <taxon>Bacteria</taxon>
        <taxon>Pseudomonadati</taxon>
        <taxon>Pseudomonadota</taxon>
        <taxon>Alphaproteobacteria</taxon>
        <taxon>Maricaulales</taxon>
        <taxon>Maricaulaceae</taxon>
        <taxon>Maricaulis</taxon>
    </lineage>
</organism>
<feature type="transmembrane region" description="Helical" evidence="1">
    <location>
        <begin position="9"/>
        <end position="29"/>
    </location>
</feature>
<dbReference type="RefSeq" id="WP_176780175.1">
    <property type="nucleotide sequence ID" value="NZ_FNHG01000001.1"/>
</dbReference>
<evidence type="ECO:0000313" key="4">
    <source>
        <dbReference type="Proteomes" id="UP000199759"/>
    </source>
</evidence>
<keyword evidence="3" id="KW-0238">DNA-binding</keyword>
<proteinExistence type="predicted"/>
<gene>
    <name evidence="3" type="ORF">SAMN04488568_10174</name>
</gene>
<feature type="transmembrane region" description="Helical" evidence="1">
    <location>
        <begin position="103"/>
        <end position="126"/>
    </location>
</feature>
<sequence>MTPNDSNKGLLPTIAIIVVLGSFLSVLGPYQTHQLGFPGVWFYWVGLMSLGWASNALVTLFLARLTGDWPCLAHYALASFLISIPITIGVVTIQALLSHPFAVQALPVVFIFVWVISAAVTALGWLMDRRAAPPETPAISRALLDKLPPRLQRAPLLALQSEDHYLRVHTSAGDALVLMRLSDAMTAVENLDGRQTHRSWWVARQAVDTVSRGDGRAVLTLSNGVQAPVSRTHAPGLREAGWY</sequence>
<evidence type="ECO:0000259" key="2">
    <source>
        <dbReference type="PROSITE" id="PS50930"/>
    </source>
</evidence>
<dbReference type="InterPro" id="IPR007492">
    <property type="entry name" value="LytTR_DNA-bd_dom"/>
</dbReference>
<dbReference type="STRING" id="144026.SAMN04488568_10174"/>
<feature type="transmembrane region" description="Helical" evidence="1">
    <location>
        <begin position="75"/>
        <end position="97"/>
    </location>
</feature>
<keyword evidence="1" id="KW-0812">Transmembrane</keyword>
<dbReference type="Pfam" id="PF04397">
    <property type="entry name" value="LytTR"/>
    <property type="match status" value="1"/>
</dbReference>
<dbReference type="Proteomes" id="UP000199759">
    <property type="component" value="Unassembled WGS sequence"/>
</dbReference>
<reference evidence="3 4" key="1">
    <citation type="submission" date="2016-10" db="EMBL/GenBank/DDBJ databases">
        <authorList>
            <person name="de Groot N.N."/>
        </authorList>
    </citation>
    <scope>NUCLEOTIDE SEQUENCE [LARGE SCALE GENOMIC DNA]</scope>
    <source>
        <strain evidence="3 4">DSM 16077</strain>
    </source>
</reference>
<dbReference type="SMART" id="SM00850">
    <property type="entry name" value="LytTR"/>
    <property type="match status" value="1"/>
</dbReference>
<dbReference type="EMBL" id="FNHG01000001">
    <property type="protein sequence ID" value="SDL61877.1"/>
    <property type="molecule type" value="Genomic_DNA"/>
</dbReference>